<evidence type="ECO:0000256" key="6">
    <source>
        <dbReference type="ARBA" id="ARBA00023004"/>
    </source>
</evidence>
<name>A0A6N7ESL8_9GAMM</name>
<dbReference type="EMBL" id="WHNW01000003">
    <property type="protein sequence ID" value="MPV85834.1"/>
    <property type="molecule type" value="Genomic_DNA"/>
</dbReference>
<dbReference type="Gene3D" id="3.30.70.20">
    <property type="match status" value="1"/>
</dbReference>
<feature type="binding site" evidence="8">
    <location>
        <position position="430"/>
    </location>
    <ligand>
        <name>[4Fe-4S] cluster</name>
        <dbReference type="ChEBI" id="CHEBI:49883"/>
        <label>1</label>
    </ligand>
</feature>
<dbReference type="PANTHER" id="PTHR43034:SF2">
    <property type="entry name" value="ION-TRANSLOCATING OXIDOREDUCTASE COMPLEX SUBUNIT C"/>
    <property type="match status" value="1"/>
</dbReference>
<keyword evidence="13" id="KW-1185">Reference proteome</keyword>
<dbReference type="PROSITE" id="PS51379">
    <property type="entry name" value="4FE4S_FER_2"/>
    <property type="match status" value="2"/>
</dbReference>
<dbReference type="RefSeq" id="WP_152809484.1">
    <property type="nucleotide sequence ID" value="NZ_WHNW01000003.1"/>
</dbReference>
<dbReference type="PROSITE" id="PS00198">
    <property type="entry name" value="4FE4S_FER_1"/>
    <property type="match status" value="2"/>
</dbReference>
<keyword evidence="8" id="KW-0472">Membrane</keyword>
<dbReference type="AlphaFoldDB" id="A0A6N7ESL8"/>
<dbReference type="EC" id="7.-.-.-" evidence="8"/>
<feature type="binding site" evidence="8">
    <location>
        <position position="465"/>
    </location>
    <ligand>
        <name>[4Fe-4S] cluster</name>
        <dbReference type="ChEBI" id="CHEBI:49883"/>
        <label>2</label>
    </ligand>
</feature>
<feature type="region of interest" description="Disordered" evidence="10">
    <location>
        <begin position="575"/>
        <end position="670"/>
    </location>
</feature>
<dbReference type="SUPFAM" id="SSF46548">
    <property type="entry name" value="alpha-helical ferredoxin"/>
    <property type="match status" value="1"/>
</dbReference>
<dbReference type="SUPFAM" id="SSF142019">
    <property type="entry name" value="Nqo1 FMN-binding domain-like"/>
    <property type="match status" value="1"/>
</dbReference>
<organism evidence="12 13">
    <name type="scientific">Ostreibacterium oceani</name>
    <dbReference type="NCBI Taxonomy" id="2654998"/>
    <lineage>
        <taxon>Bacteria</taxon>
        <taxon>Pseudomonadati</taxon>
        <taxon>Pseudomonadota</taxon>
        <taxon>Gammaproteobacteria</taxon>
        <taxon>Cardiobacteriales</taxon>
        <taxon>Ostreibacteriaceae</taxon>
        <taxon>Ostreibacterium</taxon>
    </lineage>
</organism>
<dbReference type="GO" id="GO:0046872">
    <property type="term" value="F:metal ion binding"/>
    <property type="evidence" value="ECO:0007669"/>
    <property type="project" value="UniProtKB-KW"/>
</dbReference>
<feature type="binding site" evidence="8">
    <location>
        <position position="424"/>
    </location>
    <ligand>
        <name>[4Fe-4S] cluster</name>
        <dbReference type="ChEBI" id="CHEBI:49883"/>
        <label>1</label>
    </ligand>
</feature>
<evidence type="ECO:0000256" key="8">
    <source>
        <dbReference type="HAMAP-Rule" id="MF_00461"/>
    </source>
</evidence>
<feature type="binding site" evidence="8">
    <location>
        <position position="462"/>
    </location>
    <ligand>
        <name>[4Fe-4S] cluster</name>
        <dbReference type="ChEBI" id="CHEBI:49883"/>
        <label>2</label>
    </ligand>
</feature>
<keyword evidence="3 8" id="KW-0479">Metal-binding</keyword>
<evidence type="ECO:0000313" key="13">
    <source>
        <dbReference type="Proteomes" id="UP000471298"/>
    </source>
</evidence>
<gene>
    <name evidence="12" type="primary">rsxC</name>
    <name evidence="8" type="synonym">rnfC</name>
    <name evidence="12" type="ORF">GCU85_03660</name>
</gene>
<feature type="binding site" evidence="8">
    <location>
        <position position="427"/>
    </location>
    <ligand>
        <name>[4Fe-4S] cluster</name>
        <dbReference type="ChEBI" id="CHEBI:49883"/>
        <label>1</label>
    </ligand>
</feature>
<feature type="compositionally biased region" description="Polar residues" evidence="10">
    <location>
        <begin position="539"/>
        <end position="557"/>
    </location>
</feature>
<keyword evidence="8" id="KW-1003">Cell membrane</keyword>
<sequence length="670" mass="72562">MKPTRTATMPSVKPLKDWWIAQTKRQPKGLNISAHGTSDAFPTLPIQSPPIDGRYRLSLRQRNGELAIPTVNHGDYVLAGAVIARPVSDIGLYIHAPTSGTVIQIPIENAANPLQGGCQALDIIADNKAQHAPNLPPMRDYWLWDERDLLQRIQQCGVAGMGGAGFATEKKLNLSKTPTPIDTLIINGAESDPYLHSDEALMQCHAEQIITGAQIIGHIVKAKQILIGVNAEKNQALATMKAAIDTAIDTAIETTIETTATKAAATDKTTTNMPPAPPVIPMQIEALPALYPIGSRYQIAEYLLGKKTPVGVRAHHFGFICHNVATAKSVYDAVILGSPLTERLVTFGGDAITQPGVYRCKIGAPLSALSTHVGMTKNTAVVLSGGVMMGDVIHCNDSTTIKKETTGIFAFIEAMPKQPQTQRCIRCGVCADVCPVNLLPQQLQYYAKSAPEKALAYRLTDCIECGLCSYVCPSDIPLVEIIQDAKAVHRLNTAEKALAEQAKIRHEARLTRLEKQAAEREEKLTKQLAKQLTIHADDQSNTTPNTETKTQPNTQSSLNQAQTADLIAGAIARSQARLQEKSQAKKQQHPQQTTTPSATAENLAENLADNSSDSMTANTDNPYHPYQTLIAEALQRTQTRKNQQAAHDPKHKQPSQTDADDAKTQGDEST</sequence>
<feature type="region of interest" description="Disordered" evidence="10">
    <location>
        <begin position="533"/>
        <end position="557"/>
    </location>
</feature>
<evidence type="ECO:0000256" key="5">
    <source>
        <dbReference type="ARBA" id="ARBA00022982"/>
    </source>
</evidence>
<comment type="subunit">
    <text evidence="8">The complex is composed of six subunits: RnfA, RnfB, RnfC, RnfD, RnfE and RnfG.</text>
</comment>
<dbReference type="InterPro" id="IPR026902">
    <property type="entry name" value="RnfC_N"/>
</dbReference>
<evidence type="ECO:0000256" key="1">
    <source>
        <dbReference type="ARBA" id="ARBA00022448"/>
    </source>
</evidence>
<comment type="caution">
    <text evidence="12">The sequence shown here is derived from an EMBL/GenBank/DDBJ whole genome shotgun (WGS) entry which is preliminary data.</text>
</comment>
<dbReference type="PANTHER" id="PTHR43034">
    <property type="entry name" value="ION-TRANSLOCATING OXIDOREDUCTASE COMPLEX SUBUNIT C"/>
    <property type="match status" value="1"/>
</dbReference>
<feature type="coiled-coil region" evidence="9">
    <location>
        <begin position="496"/>
        <end position="530"/>
    </location>
</feature>
<feature type="binding site" evidence="8">
    <location>
        <position position="472"/>
    </location>
    <ligand>
        <name>[4Fe-4S] cluster</name>
        <dbReference type="ChEBI" id="CHEBI:49883"/>
        <label>1</label>
    </ligand>
</feature>
<dbReference type="GO" id="GO:0005886">
    <property type="term" value="C:plasma membrane"/>
    <property type="evidence" value="ECO:0007669"/>
    <property type="project" value="UniProtKB-SubCell"/>
</dbReference>
<dbReference type="InterPro" id="IPR011538">
    <property type="entry name" value="Nuo51_FMN-bd"/>
</dbReference>
<evidence type="ECO:0000256" key="7">
    <source>
        <dbReference type="ARBA" id="ARBA00023014"/>
    </source>
</evidence>
<dbReference type="InParanoid" id="A0A6N7ESL8"/>
<keyword evidence="9" id="KW-0175">Coiled coil</keyword>
<dbReference type="GO" id="GO:0009055">
    <property type="term" value="F:electron transfer activity"/>
    <property type="evidence" value="ECO:0007669"/>
    <property type="project" value="InterPro"/>
</dbReference>
<comment type="similarity">
    <text evidence="8">Belongs to the 4Fe4S bacterial-type ferredoxin family. RnfC subfamily.</text>
</comment>
<keyword evidence="8" id="KW-0997">Cell inner membrane</keyword>
<feature type="compositionally biased region" description="Low complexity" evidence="10">
    <location>
        <begin position="589"/>
        <end position="600"/>
    </location>
</feature>
<feature type="binding site" evidence="8">
    <location>
        <position position="434"/>
    </location>
    <ligand>
        <name>[4Fe-4S] cluster</name>
        <dbReference type="ChEBI" id="CHEBI:49883"/>
        <label>2</label>
    </ligand>
</feature>
<dbReference type="InterPro" id="IPR017900">
    <property type="entry name" value="4Fe4S_Fe_S_CS"/>
</dbReference>
<dbReference type="Pfam" id="PF12838">
    <property type="entry name" value="Fer4_7"/>
    <property type="match status" value="1"/>
</dbReference>
<dbReference type="Gene3D" id="3.40.50.11540">
    <property type="entry name" value="NADH-ubiquinone oxidoreductase 51kDa subunit"/>
    <property type="match status" value="1"/>
</dbReference>
<keyword evidence="6 8" id="KW-0408">Iron</keyword>
<dbReference type="InterPro" id="IPR037225">
    <property type="entry name" value="Nuo51_FMN-bd_sf"/>
</dbReference>
<keyword evidence="1 8" id="KW-0813">Transport</keyword>
<evidence type="ECO:0000259" key="11">
    <source>
        <dbReference type="PROSITE" id="PS51379"/>
    </source>
</evidence>
<feature type="domain" description="4Fe-4S ferredoxin-type" evidence="11">
    <location>
        <begin position="453"/>
        <end position="482"/>
    </location>
</feature>
<dbReference type="Proteomes" id="UP000471298">
    <property type="component" value="Unassembled WGS sequence"/>
</dbReference>
<evidence type="ECO:0000256" key="9">
    <source>
        <dbReference type="SAM" id="Coils"/>
    </source>
</evidence>
<evidence type="ECO:0000256" key="10">
    <source>
        <dbReference type="SAM" id="MobiDB-lite"/>
    </source>
</evidence>
<feature type="binding site" evidence="8">
    <location>
        <position position="468"/>
    </location>
    <ligand>
        <name>[4Fe-4S] cluster</name>
        <dbReference type="ChEBI" id="CHEBI:49883"/>
        <label>2</label>
    </ligand>
</feature>
<reference evidence="12 13" key="1">
    <citation type="submission" date="2019-10" db="EMBL/GenBank/DDBJ databases">
        <title>Cardiobacteriales fam. a chemoheterotrophic member of the order Cardiobacteriales, and proposal of Cardiobacteriales fam. nov.</title>
        <authorList>
            <person name="Wang C."/>
        </authorList>
    </citation>
    <scope>NUCLEOTIDE SEQUENCE [LARGE SCALE GENOMIC DNA]</scope>
    <source>
        <strain evidence="12 13">ML27</strain>
    </source>
</reference>
<evidence type="ECO:0000256" key="3">
    <source>
        <dbReference type="ARBA" id="ARBA00022723"/>
    </source>
</evidence>
<evidence type="ECO:0000256" key="4">
    <source>
        <dbReference type="ARBA" id="ARBA00022737"/>
    </source>
</evidence>
<comment type="cofactor">
    <cofactor evidence="8">
        <name>[4Fe-4S] cluster</name>
        <dbReference type="ChEBI" id="CHEBI:49883"/>
    </cofactor>
    <text evidence="8">Binds 2 [4Fe-4S] clusters per subunit.</text>
</comment>
<evidence type="ECO:0000256" key="2">
    <source>
        <dbReference type="ARBA" id="ARBA00022485"/>
    </source>
</evidence>
<dbReference type="HAMAP" id="MF_00461">
    <property type="entry name" value="RsxC_RnfC"/>
    <property type="match status" value="1"/>
</dbReference>
<feature type="compositionally biased region" description="Polar residues" evidence="10">
    <location>
        <begin position="635"/>
        <end position="645"/>
    </location>
</feature>
<comment type="function">
    <text evidence="8">Part of a membrane-bound complex that couples electron transfer with translocation of ions across the membrane.</text>
</comment>
<keyword evidence="7 8" id="KW-0411">Iron-sulfur</keyword>
<accession>A0A6N7ESL8</accession>
<dbReference type="NCBIfam" id="NF003454">
    <property type="entry name" value="PRK05035.1"/>
    <property type="match status" value="1"/>
</dbReference>
<dbReference type="Pfam" id="PF13375">
    <property type="entry name" value="RnfC_N"/>
    <property type="match status" value="1"/>
</dbReference>
<dbReference type="GO" id="GO:0022900">
    <property type="term" value="P:electron transport chain"/>
    <property type="evidence" value="ECO:0007669"/>
    <property type="project" value="UniProtKB-UniRule"/>
</dbReference>
<protein>
    <recommendedName>
        <fullName evidence="8">Ion-translocating oxidoreductase complex subunit C</fullName>
        <ecNumber evidence="8">7.-.-.-</ecNumber>
    </recommendedName>
    <alternativeName>
        <fullName evidence="8">Rnf electron transport complex subunit C</fullName>
    </alternativeName>
</protein>
<keyword evidence="4 8" id="KW-0677">Repeat</keyword>
<dbReference type="InterPro" id="IPR017896">
    <property type="entry name" value="4Fe4S_Fe-S-bd"/>
</dbReference>
<proteinExistence type="inferred from homology"/>
<dbReference type="InterPro" id="IPR010208">
    <property type="entry name" value="Ion_transpt_RnfC/RsxC"/>
</dbReference>
<keyword evidence="2 8" id="KW-0004">4Fe-4S</keyword>
<dbReference type="GO" id="GO:0051539">
    <property type="term" value="F:4 iron, 4 sulfur cluster binding"/>
    <property type="evidence" value="ECO:0007669"/>
    <property type="project" value="UniProtKB-KW"/>
</dbReference>
<dbReference type="Pfam" id="PF01512">
    <property type="entry name" value="Complex1_51K"/>
    <property type="match status" value="1"/>
</dbReference>
<evidence type="ECO:0000313" key="12">
    <source>
        <dbReference type="EMBL" id="MPV85834.1"/>
    </source>
</evidence>
<comment type="subcellular location">
    <subcellularLocation>
        <location evidence="8">Cell inner membrane</location>
        <topology evidence="8">Peripheral membrane protein</topology>
    </subcellularLocation>
</comment>
<keyword evidence="8" id="KW-1278">Translocase</keyword>
<feature type="domain" description="4Fe-4S ferredoxin-type" evidence="11">
    <location>
        <begin position="415"/>
        <end position="444"/>
    </location>
</feature>
<keyword evidence="5 8" id="KW-0249">Electron transport</keyword>
<feature type="compositionally biased region" description="Polar residues" evidence="10">
    <location>
        <begin position="608"/>
        <end position="621"/>
    </location>
</feature>
<feature type="compositionally biased region" description="Basic and acidic residues" evidence="10">
    <location>
        <begin position="660"/>
        <end position="670"/>
    </location>
</feature>
<dbReference type="FunCoup" id="A0A6N7ESL8">
    <property type="interactions" value="50"/>
</dbReference>